<organism evidence="1 2">
    <name type="scientific">Candidatus Entotheonella gemina</name>
    <dbReference type="NCBI Taxonomy" id="1429439"/>
    <lineage>
        <taxon>Bacteria</taxon>
        <taxon>Pseudomonadati</taxon>
        <taxon>Nitrospinota/Tectimicrobiota group</taxon>
        <taxon>Candidatus Tectimicrobiota</taxon>
        <taxon>Candidatus Entotheonellia</taxon>
        <taxon>Candidatus Entotheonellales</taxon>
        <taxon>Candidatus Entotheonellaceae</taxon>
        <taxon>Candidatus Entotheonella</taxon>
    </lineage>
</organism>
<comment type="caution">
    <text evidence="1">The sequence shown here is derived from an EMBL/GenBank/DDBJ whole genome shotgun (WGS) entry which is preliminary data.</text>
</comment>
<dbReference type="Proteomes" id="UP000019140">
    <property type="component" value="Unassembled WGS sequence"/>
</dbReference>
<keyword evidence="2" id="KW-1185">Reference proteome</keyword>
<gene>
    <name evidence="1" type="ORF">ETSY2_40835</name>
</gene>
<proteinExistence type="predicted"/>
<name>W4LP04_9BACT</name>
<evidence type="ECO:0000313" key="2">
    <source>
        <dbReference type="Proteomes" id="UP000019140"/>
    </source>
</evidence>
<dbReference type="EMBL" id="AZHX01001834">
    <property type="protein sequence ID" value="ETW99455.1"/>
    <property type="molecule type" value="Genomic_DNA"/>
</dbReference>
<protein>
    <submittedName>
        <fullName evidence="1">Uncharacterized protein</fullName>
    </submittedName>
</protein>
<accession>W4LP04</accession>
<sequence>MTFRAGQMLAFEMDAQNEAFIWLMAIAKVDIKSKRCGIWAVKPRLLEKVDEPWLNVLLRTRHGLIRIGDRAP</sequence>
<evidence type="ECO:0000313" key="1">
    <source>
        <dbReference type="EMBL" id="ETW99455.1"/>
    </source>
</evidence>
<reference evidence="1 2" key="1">
    <citation type="journal article" date="2014" name="Nature">
        <title>An environmental bacterial taxon with a large and distinct metabolic repertoire.</title>
        <authorList>
            <person name="Wilson M.C."/>
            <person name="Mori T."/>
            <person name="Ruckert C."/>
            <person name="Uria A.R."/>
            <person name="Helf M.J."/>
            <person name="Takada K."/>
            <person name="Gernert C."/>
            <person name="Steffens U.A."/>
            <person name="Heycke N."/>
            <person name="Schmitt S."/>
            <person name="Rinke C."/>
            <person name="Helfrich E.J."/>
            <person name="Brachmann A.O."/>
            <person name="Gurgui C."/>
            <person name="Wakimoto T."/>
            <person name="Kracht M."/>
            <person name="Crusemann M."/>
            <person name="Hentschel U."/>
            <person name="Abe I."/>
            <person name="Matsunaga S."/>
            <person name="Kalinowski J."/>
            <person name="Takeyama H."/>
            <person name="Piel J."/>
        </authorList>
    </citation>
    <scope>NUCLEOTIDE SEQUENCE [LARGE SCALE GENOMIC DNA]</scope>
    <source>
        <strain evidence="2">TSY2</strain>
    </source>
</reference>
<dbReference type="HOGENOM" id="CLU_2714867_0_0_7"/>
<dbReference type="AlphaFoldDB" id="W4LP04"/>